<keyword evidence="2" id="KW-0436">Ligase</keyword>
<proteinExistence type="predicted"/>
<dbReference type="NCBIfam" id="TIGR00290">
    <property type="entry name" value="MJ0570_dom"/>
    <property type="match status" value="1"/>
</dbReference>
<dbReference type="InterPro" id="IPR014729">
    <property type="entry name" value="Rossmann-like_a/b/a_fold"/>
</dbReference>
<dbReference type="RefSeq" id="WP_236331873.1">
    <property type="nucleotide sequence ID" value="NZ_JAKIJS010000001.1"/>
</dbReference>
<organism evidence="2 3">
    <name type="scientific">Pseudalkalibacillus berkeleyi</name>
    <dbReference type="NCBI Taxonomy" id="1069813"/>
    <lineage>
        <taxon>Bacteria</taxon>
        <taxon>Bacillati</taxon>
        <taxon>Bacillota</taxon>
        <taxon>Bacilli</taxon>
        <taxon>Bacillales</taxon>
        <taxon>Fictibacillaceae</taxon>
        <taxon>Pseudalkalibacillus</taxon>
    </lineage>
</organism>
<dbReference type="Pfam" id="PF01902">
    <property type="entry name" value="Diphthami_syn_2"/>
    <property type="match status" value="1"/>
</dbReference>
<accession>A0ABS9GYQ5</accession>
<evidence type="ECO:0000313" key="2">
    <source>
        <dbReference type="EMBL" id="MCF6136806.1"/>
    </source>
</evidence>
<evidence type="ECO:0000259" key="1">
    <source>
        <dbReference type="Pfam" id="PF01902"/>
    </source>
</evidence>
<comment type="caution">
    <text evidence="2">The sequence shown here is derived from an EMBL/GenBank/DDBJ whole genome shotgun (WGS) entry which is preliminary data.</text>
</comment>
<dbReference type="CDD" id="cd01994">
    <property type="entry name" value="AANH_PF0828-like"/>
    <property type="match status" value="1"/>
</dbReference>
<dbReference type="GO" id="GO:0017178">
    <property type="term" value="F:diphthine-ammonia ligase activity"/>
    <property type="evidence" value="ECO:0007669"/>
    <property type="project" value="UniProtKB-EC"/>
</dbReference>
<dbReference type="Proteomes" id="UP001649381">
    <property type="component" value="Unassembled WGS sequence"/>
</dbReference>
<gene>
    <name evidence="2" type="ORF">L2716_03625</name>
</gene>
<dbReference type="EMBL" id="JAKIJS010000001">
    <property type="protein sequence ID" value="MCF6136806.1"/>
    <property type="molecule type" value="Genomic_DNA"/>
</dbReference>
<reference evidence="2 3" key="1">
    <citation type="submission" date="2022-01" db="EMBL/GenBank/DDBJ databases">
        <title>Alkalihalobacillus sp. EGI L200015, a novel bacterium isolated from a salt lake sediment.</title>
        <authorList>
            <person name="Gao L."/>
            <person name="Fang B.-Z."/>
            <person name="Li W.-J."/>
        </authorList>
    </citation>
    <scope>NUCLEOTIDE SEQUENCE [LARGE SCALE GENOMIC DNA]</scope>
    <source>
        <strain evidence="2 3">KCTC 12718</strain>
    </source>
</reference>
<dbReference type="EC" id="6.3.1.14" evidence="2"/>
<feature type="domain" description="Diphthamide synthase" evidence="1">
    <location>
        <begin position="34"/>
        <end position="244"/>
    </location>
</feature>
<dbReference type="Gene3D" id="3.40.50.620">
    <property type="entry name" value="HUPs"/>
    <property type="match status" value="1"/>
</dbReference>
<dbReference type="SUPFAM" id="SSF52402">
    <property type="entry name" value="Adenine nucleotide alpha hydrolases-like"/>
    <property type="match status" value="1"/>
</dbReference>
<sequence>MKYIKTLYVRKPSIIFECFTILFVKKVTEMTKQAVLFWSGGKDCVLALHELKQSKSYQVDYLLTTYNQTTERVPFHGIHIDLIEEQAHSLGIPLIKVPLPDQPDNHSYEQIILNELETLKQKGVQTTVHGDIFLEDLYHYKKRLANRVGLTAHFPLWNKPTLDLSRILIEQGYTAIICGVDQKVIQPSELGNHYSKDFVYRYKNMIDPCGENGEFHTFVTGGPIFSKAVNIKYENKVQTLFKQYNFIELDVGI</sequence>
<keyword evidence="3" id="KW-1185">Reference proteome</keyword>
<protein>
    <submittedName>
        <fullName evidence="2">Diphthine--ammonia ligase</fullName>
        <ecNumber evidence="2">6.3.1.14</ecNumber>
    </submittedName>
</protein>
<name>A0ABS9GYQ5_9BACL</name>
<dbReference type="Gene3D" id="3.90.1490.10">
    <property type="entry name" value="putative n-type atp pyrophosphatase, domain 2"/>
    <property type="match status" value="1"/>
</dbReference>
<dbReference type="InterPro" id="IPR002761">
    <property type="entry name" value="Diphthami_syn_dom"/>
</dbReference>
<evidence type="ECO:0000313" key="3">
    <source>
        <dbReference type="Proteomes" id="UP001649381"/>
    </source>
</evidence>